<name>A0ABW3FJB3_9PSEU</name>
<dbReference type="Proteomes" id="UP001597018">
    <property type="component" value="Unassembled WGS sequence"/>
</dbReference>
<reference evidence="3" key="1">
    <citation type="journal article" date="2019" name="Int. J. Syst. Evol. Microbiol.">
        <title>The Global Catalogue of Microorganisms (GCM) 10K type strain sequencing project: providing services to taxonomists for standard genome sequencing and annotation.</title>
        <authorList>
            <consortium name="The Broad Institute Genomics Platform"/>
            <consortium name="The Broad Institute Genome Sequencing Center for Infectious Disease"/>
            <person name="Wu L."/>
            <person name="Ma J."/>
        </authorList>
    </citation>
    <scope>NUCLEOTIDE SEQUENCE [LARGE SCALE GENOMIC DNA]</scope>
    <source>
        <strain evidence="3">CCUG 56401</strain>
    </source>
</reference>
<sequence>MTVSESVKAFRNQMEGLVKEHAASMSAVTRRWDETAAAAEKGAAEQAEKAQKLVERIRERAGALKKEDDKRGVQEIGGFNEETRYADADPDVERFSQHLLARHREQRAEQEPAATTAQSAKQAGPATPDVAARPEAARRPAEPSDAWNVQVGRFGRRNQPAEPPQATPKPQPKPEPRRQPVLDDDEDFENQSWLR</sequence>
<feature type="compositionally biased region" description="Pro residues" evidence="1">
    <location>
        <begin position="161"/>
        <end position="171"/>
    </location>
</feature>
<gene>
    <name evidence="2" type="ORF">ACFQ16_02340</name>
</gene>
<dbReference type="EMBL" id="JBHTIW010000001">
    <property type="protein sequence ID" value="MFD0918571.1"/>
    <property type="molecule type" value="Genomic_DNA"/>
</dbReference>
<feature type="compositionally biased region" description="Basic and acidic residues" evidence="1">
    <location>
        <begin position="62"/>
        <end position="73"/>
    </location>
</feature>
<feature type="region of interest" description="Disordered" evidence="1">
    <location>
        <begin position="62"/>
        <end position="195"/>
    </location>
</feature>
<evidence type="ECO:0000313" key="2">
    <source>
        <dbReference type="EMBL" id="MFD0918571.1"/>
    </source>
</evidence>
<dbReference type="RefSeq" id="WP_263249760.1">
    <property type="nucleotide sequence ID" value="NZ_BAABLT010000022.1"/>
</dbReference>
<evidence type="ECO:0000256" key="1">
    <source>
        <dbReference type="SAM" id="MobiDB-lite"/>
    </source>
</evidence>
<evidence type="ECO:0000313" key="3">
    <source>
        <dbReference type="Proteomes" id="UP001597018"/>
    </source>
</evidence>
<comment type="caution">
    <text evidence="2">The sequence shown here is derived from an EMBL/GenBank/DDBJ whole genome shotgun (WGS) entry which is preliminary data.</text>
</comment>
<keyword evidence="3" id="KW-1185">Reference proteome</keyword>
<organism evidence="2 3">
    <name type="scientific">Saccharopolyspora rosea</name>
    <dbReference type="NCBI Taxonomy" id="524884"/>
    <lineage>
        <taxon>Bacteria</taxon>
        <taxon>Bacillati</taxon>
        <taxon>Actinomycetota</taxon>
        <taxon>Actinomycetes</taxon>
        <taxon>Pseudonocardiales</taxon>
        <taxon>Pseudonocardiaceae</taxon>
        <taxon>Saccharopolyspora</taxon>
    </lineage>
</organism>
<protein>
    <submittedName>
        <fullName evidence="2">Uncharacterized protein</fullName>
    </submittedName>
</protein>
<proteinExistence type="predicted"/>
<accession>A0ABW3FJB3</accession>
<feature type="compositionally biased region" description="Basic and acidic residues" evidence="1">
    <location>
        <begin position="172"/>
        <end position="181"/>
    </location>
</feature>
<feature type="compositionally biased region" description="Basic and acidic residues" evidence="1">
    <location>
        <begin position="81"/>
        <end position="110"/>
    </location>
</feature>